<evidence type="ECO:0000313" key="9">
    <source>
        <dbReference type="EMBL" id="MBF1383963.1"/>
    </source>
</evidence>
<dbReference type="EMBL" id="JABZSJ010000012">
    <property type="protein sequence ID" value="MBF1383963.1"/>
    <property type="molecule type" value="Genomic_DNA"/>
</dbReference>
<dbReference type="GO" id="GO:0046872">
    <property type="term" value="F:metal ion binding"/>
    <property type="evidence" value="ECO:0007669"/>
    <property type="project" value="UniProtKB-KW"/>
</dbReference>
<evidence type="ECO:0000259" key="7">
    <source>
        <dbReference type="Pfam" id="PF04055"/>
    </source>
</evidence>
<keyword evidence="5" id="KW-0411">Iron-sulfur</keyword>
<dbReference type="Proteomes" id="UP000771736">
    <property type="component" value="Unassembled WGS sequence"/>
</dbReference>
<dbReference type="SFLD" id="SFLDG01067">
    <property type="entry name" value="SPASM/twitch_domain_containing"/>
    <property type="match status" value="1"/>
</dbReference>
<evidence type="ECO:0000313" key="10">
    <source>
        <dbReference type="Proteomes" id="UP000771736"/>
    </source>
</evidence>
<dbReference type="Pfam" id="PF04055">
    <property type="entry name" value="Radical_SAM"/>
    <property type="match status" value="1"/>
</dbReference>
<keyword evidence="2" id="KW-0949">S-adenosyl-L-methionine</keyword>
<accession>A0A930MZ13</accession>
<evidence type="ECO:0000259" key="8">
    <source>
        <dbReference type="Pfam" id="PF13186"/>
    </source>
</evidence>
<dbReference type="CDD" id="cd01335">
    <property type="entry name" value="Radical_SAM"/>
    <property type="match status" value="1"/>
</dbReference>
<evidence type="ECO:0000256" key="2">
    <source>
        <dbReference type="ARBA" id="ARBA00022691"/>
    </source>
</evidence>
<feature type="domain" description="Radical SAM core" evidence="7">
    <location>
        <begin position="93"/>
        <end position="264"/>
    </location>
</feature>
<keyword evidence="4" id="KW-0408">Iron</keyword>
<evidence type="ECO:0000256" key="5">
    <source>
        <dbReference type="ARBA" id="ARBA00023014"/>
    </source>
</evidence>
<dbReference type="Pfam" id="PF13186">
    <property type="entry name" value="SPASM"/>
    <property type="match status" value="1"/>
</dbReference>
<reference evidence="9" key="1">
    <citation type="submission" date="2020-04" db="EMBL/GenBank/DDBJ databases">
        <title>Deep metagenomics examines the oral microbiome during advanced dental caries in children, revealing novel taxa and co-occurrences with host molecules.</title>
        <authorList>
            <person name="Baker J.L."/>
            <person name="Morton J.T."/>
            <person name="Dinis M."/>
            <person name="Alvarez R."/>
            <person name="Tran N.C."/>
            <person name="Knight R."/>
            <person name="Edlund A."/>
        </authorList>
    </citation>
    <scope>NUCLEOTIDE SEQUENCE</scope>
    <source>
        <strain evidence="9">JCVI_44_bin.5</strain>
    </source>
</reference>
<organism evidence="9 10">
    <name type="scientific">Prevotella aurantiaca</name>
    <dbReference type="NCBI Taxonomy" id="596085"/>
    <lineage>
        <taxon>Bacteria</taxon>
        <taxon>Pseudomonadati</taxon>
        <taxon>Bacteroidota</taxon>
        <taxon>Bacteroidia</taxon>
        <taxon>Bacteroidales</taxon>
        <taxon>Prevotellaceae</taxon>
        <taxon>Prevotella</taxon>
    </lineage>
</organism>
<dbReference type="InterPro" id="IPR023885">
    <property type="entry name" value="4Fe4S-binding_SPASM_dom"/>
</dbReference>
<comment type="caution">
    <text evidence="9">The sequence shown here is derived from an EMBL/GenBank/DDBJ whole genome shotgun (WGS) entry which is preliminary data.</text>
</comment>
<comment type="cofactor">
    <cofactor evidence="1">
        <name>[4Fe-4S] cluster</name>
        <dbReference type="ChEBI" id="CHEBI:49883"/>
    </cofactor>
</comment>
<proteinExistence type="inferred from homology"/>
<dbReference type="Gene3D" id="3.20.20.70">
    <property type="entry name" value="Aldolase class I"/>
    <property type="match status" value="1"/>
</dbReference>
<dbReference type="SFLD" id="SFLDS00029">
    <property type="entry name" value="Radical_SAM"/>
    <property type="match status" value="1"/>
</dbReference>
<dbReference type="InterPro" id="IPR013785">
    <property type="entry name" value="Aldolase_TIM"/>
</dbReference>
<gene>
    <name evidence="9" type="ORF">HXN26_03755</name>
</gene>
<dbReference type="GO" id="GO:0016491">
    <property type="term" value="F:oxidoreductase activity"/>
    <property type="evidence" value="ECO:0007669"/>
    <property type="project" value="InterPro"/>
</dbReference>
<sequence>MKKSKYTISQELEKDIYLLTSFVTRKHILLSHNAYNLYNNEEKCTTLKSTFPKIFDVLVDNGFLVEDDLDEFKVSYDNFNHERGDKSYYHLIINPTLDCNLSCWYCYEHKIKSSRIDSNIIKGINLHIKERFSALSFKGLKLSFFGGEPFMFANAIKEIIYDTYNFCSNNNIELLLDFTTNGTLISKSIINHISKYRCNFQITFDGDREQHNRIKFTNNKKVDTYSLTLNNIKLIQENIPNSLIAIRINYDGQTLNNFDRILSDLKGIDKNRVKIILKKVWQVDKDEISEDLLNTVKAKLWKNGFVVDAYGDPGICFADRDSEAVINYDGNVFKCTTIDKFDKSTALGTLDLKTGQIIWDEKKIRYLRSTTILEECKKCIQFPDCGGPCKIRLAAEPNWKCPNLSPNFDIYAHARSLFKNELIEQDLKNN</sequence>
<dbReference type="NCBIfam" id="TIGR04085">
    <property type="entry name" value="rSAM_more_4Fe4S"/>
    <property type="match status" value="1"/>
</dbReference>
<evidence type="ECO:0000256" key="1">
    <source>
        <dbReference type="ARBA" id="ARBA00001966"/>
    </source>
</evidence>
<dbReference type="PANTHER" id="PTHR43273:SF3">
    <property type="entry name" value="ANAEROBIC SULFATASE-MATURATING ENZYME HOMOLOG ASLB-RELATED"/>
    <property type="match status" value="1"/>
</dbReference>
<dbReference type="RefSeq" id="WP_273158830.1">
    <property type="nucleotide sequence ID" value="NZ_JABZSJ010000012.1"/>
</dbReference>
<feature type="domain" description="4Fe4S-binding SPASM" evidence="8">
    <location>
        <begin position="321"/>
        <end position="379"/>
    </location>
</feature>
<protein>
    <submittedName>
        <fullName evidence="9">SPASM domain-containing protein</fullName>
    </submittedName>
</protein>
<evidence type="ECO:0000256" key="6">
    <source>
        <dbReference type="ARBA" id="ARBA00023601"/>
    </source>
</evidence>
<evidence type="ECO:0000256" key="4">
    <source>
        <dbReference type="ARBA" id="ARBA00023004"/>
    </source>
</evidence>
<dbReference type="InterPro" id="IPR007197">
    <property type="entry name" value="rSAM"/>
</dbReference>
<dbReference type="PANTHER" id="PTHR43273">
    <property type="entry name" value="ANAEROBIC SULFATASE-MATURATING ENZYME HOMOLOG ASLB-RELATED"/>
    <property type="match status" value="1"/>
</dbReference>
<dbReference type="InterPro" id="IPR058240">
    <property type="entry name" value="rSAM_sf"/>
</dbReference>
<dbReference type="InterPro" id="IPR023867">
    <property type="entry name" value="Sulphatase_maturase_rSAM"/>
</dbReference>
<evidence type="ECO:0000256" key="3">
    <source>
        <dbReference type="ARBA" id="ARBA00022723"/>
    </source>
</evidence>
<dbReference type="GO" id="GO:0051536">
    <property type="term" value="F:iron-sulfur cluster binding"/>
    <property type="evidence" value="ECO:0007669"/>
    <property type="project" value="UniProtKB-KW"/>
</dbReference>
<keyword evidence="3" id="KW-0479">Metal-binding</keyword>
<comment type="similarity">
    <text evidence="6">Belongs to the radical SAM superfamily. Anaerobic sulfatase-maturating enzyme family.</text>
</comment>
<dbReference type="AlphaFoldDB" id="A0A930MZ13"/>
<name>A0A930MZ13_9BACT</name>
<dbReference type="SUPFAM" id="SSF102114">
    <property type="entry name" value="Radical SAM enzymes"/>
    <property type="match status" value="1"/>
</dbReference>